<dbReference type="EMBL" id="QUNI01000001">
    <property type="protein sequence ID" value="REH01890.1"/>
    <property type="molecule type" value="Genomic_DNA"/>
</dbReference>
<dbReference type="RefSeq" id="WP_115809760.1">
    <property type="nucleotide sequence ID" value="NZ_QUNI01000001.1"/>
</dbReference>
<dbReference type="Proteomes" id="UP000257136">
    <property type="component" value="Unassembled WGS sequence"/>
</dbReference>
<evidence type="ECO:0000313" key="3">
    <source>
        <dbReference type="EMBL" id="REH01890.1"/>
    </source>
</evidence>
<gene>
    <name evidence="3" type="ORF">C8P67_101374</name>
</gene>
<dbReference type="GO" id="GO:0008374">
    <property type="term" value="F:O-acyltransferase activity"/>
    <property type="evidence" value="ECO:0007669"/>
    <property type="project" value="TreeGrafter"/>
</dbReference>
<dbReference type="GO" id="GO:0005829">
    <property type="term" value="C:cytosol"/>
    <property type="evidence" value="ECO:0007669"/>
    <property type="project" value="TreeGrafter"/>
</dbReference>
<dbReference type="PANTHER" id="PTHR23416:SF23">
    <property type="entry name" value="ACETYLTRANSFERASE C18B11.09C-RELATED"/>
    <property type="match status" value="1"/>
</dbReference>
<dbReference type="AlphaFoldDB" id="A0A3E0EWR1"/>
<reference evidence="3 4" key="1">
    <citation type="submission" date="2018-08" db="EMBL/GenBank/DDBJ databases">
        <title>Genomic Encyclopedia of Archaeal and Bacterial Type Strains, Phase II (KMG-II): from individual species to whole genera.</title>
        <authorList>
            <person name="Goeker M."/>
        </authorList>
    </citation>
    <scope>NUCLEOTIDE SEQUENCE [LARGE SCALE GENOMIC DNA]</scope>
    <source>
        <strain evidence="3 4">DSM 100880</strain>
    </source>
</reference>
<evidence type="ECO:0000313" key="4">
    <source>
        <dbReference type="Proteomes" id="UP000257136"/>
    </source>
</evidence>
<name>A0A3E0EWR1_9FLAO</name>
<dbReference type="CDD" id="cd04647">
    <property type="entry name" value="LbH_MAT_like"/>
    <property type="match status" value="1"/>
</dbReference>
<proteinExistence type="inferred from homology"/>
<dbReference type="OrthoDB" id="9814490at2"/>
<dbReference type="PANTHER" id="PTHR23416">
    <property type="entry name" value="SIALIC ACID SYNTHASE-RELATED"/>
    <property type="match status" value="1"/>
</dbReference>
<dbReference type="InterPro" id="IPR051159">
    <property type="entry name" value="Hexapeptide_acetyltransf"/>
</dbReference>
<accession>A0A3E0EWR1</accession>
<sequence length="179" mass="19925">MKIRNILSEFRLYVCNHVISHVPSHSIRLFYYRKAMGFEIGKGSTIYMNCRFDSTKGLEIGIDSVINGGCRIDTRGSVKIGSNVSISEDVVILTADHDELFDITEARDKKVTIEDYVWVGTRAMILPGTNIAFGAVVAASATVTKDVATCNVVAGIPAKFIKMRADKFDYSAKYRRLFQ</sequence>
<keyword evidence="4" id="KW-1185">Reference proteome</keyword>
<evidence type="ECO:0000256" key="1">
    <source>
        <dbReference type="ARBA" id="ARBA00007274"/>
    </source>
</evidence>
<comment type="caution">
    <text evidence="3">The sequence shown here is derived from an EMBL/GenBank/DDBJ whole genome shotgun (WGS) entry which is preliminary data.</text>
</comment>
<dbReference type="InterPro" id="IPR011004">
    <property type="entry name" value="Trimer_LpxA-like_sf"/>
</dbReference>
<evidence type="ECO:0000256" key="2">
    <source>
        <dbReference type="ARBA" id="ARBA00022679"/>
    </source>
</evidence>
<dbReference type="Gene3D" id="2.160.10.10">
    <property type="entry name" value="Hexapeptide repeat proteins"/>
    <property type="match status" value="1"/>
</dbReference>
<keyword evidence="2 3" id="KW-0808">Transferase</keyword>
<organism evidence="3 4">
    <name type="scientific">Flavobacterium aquicola</name>
    <dbReference type="NCBI Taxonomy" id="1682742"/>
    <lineage>
        <taxon>Bacteria</taxon>
        <taxon>Pseudomonadati</taxon>
        <taxon>Bacteroidota</taxon>
        <taxon>Flavobacteriia</taxon>
        <taxon>Flavobacteriales</taxon>
        <taxon>Flavobacteriaceae</taxon>
        <taxon>Flavobacterium</taxon>
    </lineage>
</organism>
<comment type="similarity">
    <text evidence="1">Belongs to the transferase hexapeptide repeat family.</text>
</comment>
<protein>
    <submittedName>
        <fullName evidence="3">Maltose O-acetyltransferase</fullName>
    </submittedName>
</protein>
<dbReference type="SUPFAM" id="SSF51161">
    <property type="entry name" value="Trimeric LpxA-like enzymes"/>
    <property type="match status" value="1"/>
</dbReference>